<protein>
    <submittedName>
        <fullName evidence="6">Amino acid/amide ABC transporter ATP-binding protein 1, HAAT family</fullName>
    </submittedName>
</protein>
<evidence type="ECO:0000256" key="1">
    <source>
        <dbReference type="ARBA" id="ARBA00022448"/>
    </source>
</evidence>
<feature type="region of interest" description="Disordered" evidence="4">
    <location>
        <begin position="1"/>
        <end position="21"/>
    </location>
</feature>
<dbReference type="PANTHER" id="PTHR45772:SF1">
    <property type="entry name" value="ABC TRANSPORTER ATP-BINDING PROTEIN"/>
    <property type="match status" value="1"/>
</dbReference>
<dbReference type="InterPro" id="IPR027417">
    <property type="entry name" value="P-loop_NTPase"/>
</dbReference>
<accession>A0A1C4YVP7</accession>
<evidence type="ECO:0000256" key="4">
    <source>
        <dbReference type="SAM" id="MobiDB-lite"/>
    </source>
</evidence>
<evidence type="ECO:0000259" key="5">
    <source>
        <dbReference type="PROSITE" id="PS50893"/>
    </source>
</evidence>
<evidence type="ECO:0000313" key="6">
    <source>
        <dbReference type="EMBL" id="SCF24687.1"/>
    </source>
</evidence>
<dbReference type="GO" id="GO:0016887">
    <property type="term" value="F:ATP hydrolysis activity"/>
    <property type="evidence" value="ECO:0007669"/>
    <property type="project" value="InterPro"/>
</dbReference>
<dbReference type="OrthoDB" id="3396710at2"/>
<dbReference type="Pfam" id="PF00005">
    <property type="entry name" value="ABC_tran"/>
    <property type="match status" value="1"/>
</dbReference>
<dbReference type="InterPro" id="IPR003439">
    <property type="entry name" value="ABC_transporter-like_ATP-bd"/>
</dbReference>
<keyword evidence="7" id="KW-1185">Reference proteome</keyword>
<dbReference type="GO" id="GO:0005886">
    <property type="term" value="C:plasma membrane"/>
    <property type="evidence" value="ECO:0007669"/>
    <property type="project" value="TreeGrafter"/>
</dbReference>
<keyword evidence="3 6" id="KW-0067">ATP-binding</keyword>
<dbReference type="SMART" id="SM00382">
    <property type="entry name" value="AAA"/>
    <property type="match status" value="1"/>
</dbReference>
<dbReference type="FunFam" id="3.40.50.300:FF:000421">
    <property type="entry name" value="Branched-chain amino acid ABC transporter ATP-binding protein"/>
    <property type="match status" value="1"/>
</dbReference>
<dbReference type="GO" id="GO:0005524">
    <property type="term" value="F:ATP binding"/>
    <property type="evidence" value="ECO:0007669"/>
    <property type="project" value="UniProtKB-KW"/>
</dbReference>
<evidence type="ECO:0000256" key="3">
    <source>
        <dbReference type="ARBA" id="ARBA00022840"/>
    </source>
</evidence>
<organism evidence="6 7">
    <name type="scientific">Micromonospora viridifaciens</name>
    <dbReference type="NCBI Taxonomy" id="1881"/>
    <lineage>
        <taxon>Bacteria</taxon>
        <taxon>Bacillati</taxon>
        <taxon>Actinomycetota</taxon>
        <taxon>Actinomycetes</taxon>
        <taxon>Micromonosporales</taxon>
        <taxon>Micromonosporaceae</taxon>
        <taxon>Micromonospora</taxon>
    </lineage>
</organism>
<feature type="domain" description="ABC transporter" evidence="5">
    <location>
        <begin position="23"/>
        <end position="271"/>
    </location>
</feature>
<sequence>MTDLRQPLAPRQQNPAAGGPPELELSGVSVRFGGVNAVSQVSFSVTRGSIHALIGPNGAGKSSCFNAITGVYRLAEGRVAHRGERIDQLRAARIARRGIARTFQNLVLPESLTVAECMRVARHHRTHAGFLATGLGLPRARREERSDRAVIERSAEMAGVVDILDERVGPLPYGVRKRVEFARALCAEPSVLMLDEPVAGINDTESAQMAHAVRRARDEADLTVLLVEHDMNFVMTLADRITVLQSGQVIADAAPEEVRADPAVIAAYLGDDVEEAARD</sequence>
<dbReference type="InterPro" id="IPR003593">
    <property type="entry name" value="AAA+_ATPase"/>
</dbReference>
<dbReference type="Pfam" id="PF12399">
    <property type="entry name" value="BCA_ABC_TP_C"/>
    <property type="match status" value="1"/>
</dbReference>
<evidence type="ECO:0000256" key="2">
    <source>
        <dbReference type="ARBA" id="ARBA00022741"/>
    </source>
</evidence>
<dbReference type="CDD" id="cd03219">
    <property type="entry name" value="ABC_Mj1267_LivG_branched"/>
    <property type="match status" value="1"/>
</dbReference>
<name>A0A1C4YVP7_MICVI</name>
<dbReference type="InterPro" id="IPR051120">
    <property type="entry name" value="ABC_AA/LPS_Transport"/>
</dbReference>
<gene>
    <name evidence="6" type="ORF">GA0074695_4749</name>
</gene>
<dbReference type="PROSITE" id="PS50893">
    <property type="entry name" value="ABC_TRANSPORTER_2"/>
    <property type="match status" value="1"/>
</dbReference>
<dbReference type="Proteomes" id="UP000198242">
    <property type="component" value="Chromosome I"/>
</dbReference>
<dbReference type="EMBL" id="LT607411">
    <property type="protein sequence ID" value="SCF24687.1"/>
    <property type="molecule type" value="Genomic_DNA"/>
</dbReference>
<dbReference type="InterPro" id="IPR032823">
    <property type="entry name" value="BCA_ABC_TP_C"/>
</dbReference>
<proteinExistence type="predicted"/>
<dbReference type="SUPFAM" id="SSF52540">
    <property type="entry name" value="P-loop containing nucleoside triphosphate hydrolases"/>
    <property type="match status" value="1"/>
</dbReference>
<dbReference type="Gene3D" id="3.40.50.300">
    <property type="entry name" value="P-loop containing nucleotide triphosphate hydrolases"/>
    <property type="match status" value="1"/>
</dbReference>
<keyword evidence="1" id="KW-0813">Transport</keyword>
<reference evidence="7" key="1">
    <citation type="submission" date="2016-06" db="EMBL/GenBank/DDBJ databases">
        <authorList>
            <person name="Varghese N."/>
            <person name="Submissions Spin"/>
        </authorList>
    </citation>
    <scope>NUCLEOTIDE SEQUENCE [LARGE SCALE GENOMIC DNA]</scope>
    <source>
        <strain evidence="7">DSM 43909</strain>
    </source>
</reference>
<dbReference type="RefSeq" id="WP_089008199.1">
    <property type="nucleotide sequence ID" value="NZ_LT607411.1"/>
</dbReference>
<dbReference type="PANTHER" id="PTHR45772">
    <property type="entry name" value="CONSERVED COMPONENT OF ABC TRANSPORTER FOR NATURAL AMINO ACIDS-RELATED"/>
    <property type="match status" value="1"/>
</dbReference>
<keyword evidence="2" id="KW-0547">Nucleotide-binding</keyword>
<dbReference type="AlphaFoldDB" id="A0A1C4YVP7"/>
<evidence type="ECO:0000313" key="7">
    <source>
        <dbReference type="Proteomes" id="UP000198242"/>
    </source>
</evidence>